<evidence type="ECO:0000256" key="3">
    <source>
        <dbReference type="ARBA" id="ARBA00023163"/>
    </source>
</evidence>
<dbReference type="PANTHER" id="PTHR43280:SF30">
    <property type="entry name" value="MMSAB OPERON REGULATORY PROTEIN"/>
    <property type="match status" value="1"/>
</dbReference>
<dbReference type="InterPro" id="IPR029062">
    <property type="entry name" value="Class_I_gatase-like"/>
</dbReference>
<evidence type="ECO:0000313" key="5">
    <source>
        <dbReference type="EMBL" id="TEU30584.1"/>
    </source>
</evidence>
<sequence>MEIGIVVYPAAHLPSVWGLTDLLKYASNFVVARQFPDLRISHWKEQDGQIIKVFDTHPDANDNAVNLVVIPPSFEPPISRQDARAYSAWLNRLYDNGAILCAICSGIFTLLETGLLDGRTVTAHWMHSEAIQQNYPTVTLDNRKLIVDDNEIITLAGLLSWMDLGLKIVEKAYDGATMREFAKYLLVDPPSREQSYYHAFSPKFDHGDVTIVKVQHWLQGNYQQKITLEVLAQHIALEKRTLLRRFKKATGMTVIEYCQNLRIQKAQELLETTSLSFEAISWQVGYQDSSSFNKIFTKVIGLTSTEYRKRFKS</sequence>
<dbReference type="Proteomes" id="UP000297834">
    <property type="component" value="Unassembled WGS sequence"/>
</dbReference>
<dbReference type="InterPro" id="IPR002818">
    <property type="entry name" value="DJ-1/PfpI"/>
</dbReference>
<dbReference type="STRING" id="1120977.GCA_000619845_01804"/>
<protein>
    <submittedName>
        <fullName evidence="5">Helix-turn-helix domain-containing protein</fullName>
    </submittedName>
</protein>
<dbReference type="PANTHER" id="PTHR43280">
    <property type="entry name" value="ARAC-FAMILY TRANSCRIPTIONAL REGULATOR"/>
    <property type="match status" value="1"/>
</dbReference>
<feature type="domain" description="HTH araC/xylS-type" evidence="4">
    <location>
        <begin position="212"/>
        <end position="310"/>
    </location>
</feature>
<keyword evidence="3" id="KW-0804">Transcription</keyword>
<dbReference type="OrthoDB" id="9803764at2"/>
<dbReference type="InterPro" id="IPR009057">
    <property type="entry name" value="Homeodomain-like_sf"/>
</dbReference>
<dbReference type="GO" id="GO:0003700">
    <property type="term" value="F:DNA-binding transcription factor activity"/>
    <property type="evidence" value="ECO:0007669"/>
    <property type="project" value="InterPro"/>
</dbReference>
<dbReference type="InterPro" id="IPR018060">
    <property type="entry name" value="HTH_AraC"/>
</dbReference>
<name>A0A4Y7XFR1_9GAMM</name>
<keyword evidence="1" id="KW-0805">Transcription regulation</keyword>
<keyword evidence="6" id="KW-1185">Reference proteome</keyword>
<dbReference type="SUPFAM" id="SSF52317">
    <property type="entry name" value="Class I glutamine amidotransferase-like"/>
    <property type="match status" value="1"/>
</dbReference>
<dbReference type="EMBL" id="SNTY01000006">
    <property type="protein sequence ID" value="TEU30584.1"/>
    <property type="molecule type" value="Genomic_DNA"/>
</dbReference>
<gene>
    <name evidence="5" type="ORF">E2B99_00920</name>
</gene>
<comment type="caution">
    <text evidence="5">The sequence shown here is derived from an EMBL/GenBank/DDBJ whole genome shotgun (WGS) entry which is preliminary data.</text>
</comment>
<dbReference type="Gene3D" id="1.10.10.60">
    <property type="entry name" value="Homeodomain-like"/>
    <property type="match status" value="2"/>
</dbReference>
<reference evidence="5 6" key="1">
    <citation type="submission" date="2019-03" db="EMBL/GenBank/DDBJ databases">
        <title>Alkanindiges illinoisensis: a potential pathogenic isolated from ascites of a gastric cancer patient with abdominal metastasis.</title>
        <authorList>
            <person name="Hu X."/>
            <person name="Yang B."/>
            <person name="Yan X."/>
            <person name="Lin L."/>
            <person name="Zhao H."/>
            <person name="Zhou F."/>
            <person name="Su B."/>
            <person name="Chen J."/>
            <person name="Rui Y."/>
            <person name="Wang Q."/>
            <person name="Zheng L."/>
        </authorList>
    </citation>
    <scope>NUCLEOTIDE SEQUENCE [LARGE SCALE GENOMIC DNA]</scope>
    <source>
        <strain evidence="5 6">NFYY 23406</strain>
    </source>
</reference>
<dbReference type="RefSeq" id="WP_134243138.1">
    <property type="nucleotide sequence ID" value="NZ_SNTY01000006.1"/>
</dbReference>
<evidence type="ECO:0000259" key="4">
    <source>
        <dbReference type="PROSITE" id="PS01124"/>
    </source>
</evidence>
<evidence type="ECO:0000256" key="1">
    <source>
        <dbReference type="ARBA" id="ARBA00023015"/>
    </source>
</evidence>
<dbReference type="Pfam" id="PF12833">
    <property type="entry name" value="HTH_18"/>
    <property type="match status" value="1"/>
</dbReference>
<dbReference type="AlphaFoldDB" id="A0A4Y7XFR1"/>
<accession>A0A4Y7XFR1</accession>
<organism evidence="5 6">
    <name type="scientific">Alkanindiges illinoisensis</name>
    <dbReference type="NCBI Taxonomy" id="197183"/>
    <lineage>
        <taxon>Bacteria</taxon>
        <taxon>Pseudomonadati</taxon>
        <taxon>Pseudomonadota</taxon>
        <taxon>Gammaproteobacteria</taxon>
        <taxon>Moraxellales</taxon>
        <taxon>Moraxellaceae</taxon>
        <taxon>Alkanindiges</taxon>
    </lineage>
</organism>
<dbReference type="PROSITE" id="PS01124">
    <property type="entry name" value="HTH_ARAC_FAMILY_2"/>
    <property type="match status" value="1"/>
</dbReference>
<evidence type="ECO:0000256" key="2">
    <source>
        <dbReference type="ARBA" id="ARBA00023125"/>
    </source>
</evidence>
<proteinExistence type="predicted"/>
<dbReference type="SMART" id="SM00342">
    <property type="entry name" value="HTH_ARAC"/>
    <property type="match status" value="1"/>
</dbReference>
<keyword evidence="2" id="KW-0238">DNA-binding</keyword>
<dbReference type="GO" id="GO:0043565">
    <property type="term" value="F:sequence-specific DNA binding"/>
    <property type="evidence" value="ECO:0007669"/>
    <property type="project" value="InterPro"/>
</dbReference>
<dbReference type="Gene3D" id="3.40.50.880">
    <property type="match status" value="1"/>
</dbReference>
<dbReference type="SUPFAM" id="SSF46689">
    <property type="entry name" value="Homeodomain-like"/>
    <property type="match status" value="2"/>
</dbReference>
<dbReference type="Pfam" id="PF01965">
    <property type="entry name" value="DJ-1_PfpI"/>
    <property type="match status" value="1"/>
</dbReference>
<evidence type="ECO:0000313" key="6">
    <source>
        <dbReference type="Proteomes" id="UP000297834"/>
    </source>
</evidence>